<evidence type="ECO:0000256" key="1">
    <source>
        <dbReference type="SAM" id="MobiDB-lite"/>
    </source>
</evidence>
<dbReference type="AlphaFoldDB" id="A0AAX6MWP8"/>
<dbReference type="InterPro" id="IPR029058">
    <property type="entry name" value="AB_hydrolase_fold"/>
</dbReference>
<reference evidence="3 4" key="1">
    <citation type="journal article" date="2024" name="Front Chem Biol">
        <title>Unveiling the potential of Daldinia eschscholtzii MFLUCC 19-0629 through bioactivity and bioinformatics studies for enhanced sustainable agriculture production.</title>
        <authorList>
            <person name="Brooks S."/>
            <person name="Weaver J.A."/>
            <person name="Klomchit A."/>
            <person name="Alharthi S.A."/>
            <person name="Onlamun T."/>
            <person name="Nurani R."/>
            <person name="Vong T.K."/>
            <person name="Alberti F."/>
            <person name="Greco C."/>
        </authorList>
    </citation>
    <scope>NUCLEOTIDE SEQUENCE [LARGE SCALE GENOMIC DNA]</scope>
    <source>
        <strain evidence="3">MFLUCC 19-0629</strain>
    </source>
</reference>
<feature type="domain" description="T6SS Phospholipase effector Tle1-like catalytic" evidence="2">
    <location>
        <begin position="20"/>
        <end position="295"/>
    </location>
</feature>
<dbReference type="PANTHER" id="PTHR33840:SF1">
    <property type="entry name" value="TLE1 PHOSPHOLIPASE DOMAIN-CONTAINING PROTEIN"/>
    <property type="match status" value="1"/>
</dbReference>
<evidence type="ECO:0000313" key="3">
    <source>
        <dbReference type="EMBL" id="KAK6957090.1"/>
    </source>
</evidence>
<protein>
    <recommendedName>
        <fullName evidence="2">T6SS Phospholipase effector Tle1-like catalytic domain-containing protein</fullName>
    </recommendedName>
</protein>
<sequence length="569" mass="64080">MAMNESSPNNAQADIDCPKKRLFVCCDGTWNDAVSTDSPLTNVARLSRCIKAVSSENNNRVLQIVYYQTGIGRGTSRIGRGVDGATGRGISTNIRDAYNFICHNFNKDKDEIYLTGFSRGAFTVCCLARLIKDIGILTKFGLSHLPELFRKWKAVMRKVNCNEDSPELKSLHSKVEQLGPDLVASRNVQIKALGIWDAVSALGIPIPLQIPQPKSKSFRSIHALIPDNVDHCYHALSLDEKRKHFKPVIWKSGKNSCPPRYRMKQCWFMGQHGDVGGGSFDGIWLSNLSLIWMMAHLTKAGADFDTQTLSALFKPAKPLLLNAARNNNKHGSRNPNSSVACRDENDYEVDSCVLPRNGTESSGSQQQQLTTTSTNASEDDICKKLRSEASIKKNFLRELKDLPFDTLYGFMGVRRRRPGKDTNCGELMHWSVRLLLREGHTTPALRNWAMVRDDRTPSWVPEEHLLSYYLSVLTESGSEMANFPKLEEDKVCSEEDELIKLWLEHRPAIGEQETDLSDPEGGKELEFFRANTGEMRNPRRLYVEPQKKSLMEEMDSAITRRRAGQSPQP</sequence>
<evidence type="ECO:0000313" key="4">
    <source>
        <dbReference type="Proteomes" id="UP001369815"/>
    </source>
</evidence>
<organism evidence="3 4">
    <name type="scientific">Daldinia eschscholtzii</name>
    <dbReference type="NCBI Taxonomy" id="292717"/>
    <lineage>
        <taxon>Eukaryota</taxon>
        <taxon>Fungi</taxon>
        <taxon>Dikarya</taxon>
        <taxon>Ascomycota</taxon>
        <taxon>Pezizomycotina</taxon>
        <taxon>Sordariomycetes</taxon>
        <taxon>Xylariomycetidae</taxon>
        <taxon>Xylariales</taxon>
        <taxon>Hypoxylaceae</taxon>
        <taxon>Daldinia</taxon>
    </lineage>
</organism>
<dbReference type="Proteomes" id="UP001369815">
    <property type="component" value="Unassembled WGS sequence"/>
</dbReference>
<dbReference type="Pfam" id="PF09994">
    <property type="entry name" value="T6SS_Tle1-like_cat"/>
    <property type="match status" value="1"/>
</dbReference>
<evidence type="ECO:0000259" key="2">
    <source>
        <dbReference type="Pfam" id="PF09994"/>
    </source>
</evidence>
<dbReference type="EMBL" id="JBANMG010000002">
    <property type="protein sequence ID" value="KAK6957090.1"/>
    <property type="molecule type" value="Genomic_DNA"/>
</dbReference>
<accession>A0AAX6MWP8</accession>
<dbReference type="PANTHER" id="PTHR33840">
    <property type="match status" value="1"/>
</dbReference>
<comment type="caution">
    <text evidence="3">The sequence shown here is derived from an EMBL/GenBank/DDBJ whole genome shotgun (WGS) entry which is preliminary data.</text>
</comment>
<keyword evidence="4" id="KW-1185">Reference proteome</keyword>
<gene>
    <name evidence="3" type="ORF">Daesc_002375</name>
</gene>
<dbReference type="SUPFAM" id="SSF53474">
    <property type="entry name" value="alpha/beta-Hydrolases"/>
    <property type="match status" value="1"/>
</dbReference>
<feature type="compositionally biased region" description="Low complexity" evidence="1">
    <location>
        <begin position="361"/>
        <end position="374"/>
    </location>
</feature>
<proteinExistence type="predicted"/>
<name>A0AAX6MWP8_9PEZI</name>
<feature type="region of interest" description="Disordered" evidence="1">
    <location>
        <begin position="352"/>
        <end position="378"/>
    </location>
</feature>
<feature type="region of interest" description="Disordered" evidence="1">
    <location>
        <begin position="546"/>
        <end position="569"/>
    </location>
</feature>
<dbReference type="InterPro" id="IPR018712">
    <property type="entry name" value="Tle1-like_cat"/>
</dbReference>